<evidence type="ECO:0000313" key="1">
    <source>
        <dbReference type="EMBL" id="MFC5770694.1"/>
    </source>
</evidence>
<organism evidence="1 2">
    <name type="scientific">Thauera sinica</name>
    <dbReference type="NCBI Taxonomy" id="2665146"/>
    <lineage>
        <taxon>Bacteria</taxon>
        <taxon>Pseudomonadati</taxon>
        <taxon>Pseudomonadota</taxon>
        <taxon>Betaproteobacteria</taxon>
        <taxon>Rhodocyclales</taxon>
        <taxon>Zoogloeaceae</taxon>
        <taxon>Thauera</taxon>
    </lineage>
</organism>
<keyword evidence="2" id="KW-1185">Reference proteome</keyword>
<proteinExistence type="predicted"/>
<dbReference type="EMBL" id="JBHSOG010000056">
    <property type="protein sequence ID" value="MFC5770694.1"/>
    <property type="molecule type" value="Genomic_DNA"/>
</dbReference>
<evidence type="ECO:0000313" key="2">
    <source>
        <dbReference type="Proteomes" id="UP001595974"/>
    </source>
</evidence>
<gene>
    <name evidence="1" type="ORF">ACFPTN_15035</name>
</gene>
<name>A0ABW1AU53_9RHOO</name>
<accession>A0ABW1AU53</accession>
<comment type="caution">
    <text evidence="1">The sequence shown here is derived from an EMBL/GenBank/DDBJ whole genome shotgun (WGS) entry which is preliminary data.</text>
</comment>
<reference evidence="2" key="1">
    <citation type="journal article" date="2019" name="Int. J. Syst. Evol. Microbiol.">
        <title>The Global Catalogue of Microorganisms (GCM) 10K type strain sequencing project: providing services to taxonomists for standard genome sequencing and annotation.</title>
        <authorList>
            <consortium name="The Broad Institute Genomics Platform"/>
            <consortium name="The Broad Institute Genome Sequencing Center for Infectious Disease"/>
            <person name="Wu L."/>
            <person name="Ma J."/>
        </authorList>
    </citation>
    <scope>NUCLEOTIDE SEQUENCE [LARGE SCALE GENOMIC DNA]</scope>
    <source>
        <strain evidence="2">SHR3</strain>
    </source>
</reference>
<sequence>MFRILGQISIYGRKASVDRCALAAPIPGSTITQIGLMRKIPDVDSWCYASPWYRFHLDLIDAEVRDFIAAHAQLAGAFSACDTGIDYAFFTLCPVEQSDEECFACVLDRETLQALSGLGVGLQIAPALVMPDVPYWVGEKVPGSD</sequence>
<dbReference type="Proteomes" id="UP001595974">
    <property type="component" value="Unassembled WGS sequence"/>
</dbReference>
<protein>
    <submittedName>
        <fullName evidence="1">Uncharacterized protein</fullName>
    </submittedName>
</protein>
<dbReference type="RefSeq" id="WP_157748462.1">
    <property type="nucleotide sequence ID" value="NZ_JBHSOG010000056.1"/>
</dbReference>